<dbReference type="EMBL" id="CAACVG010007189">
    <property type="protein sequence ID" value="VEN44102.1"/>
    <property type="molecule type" value="Genomic_DNA"/>
</dbReference>
<dbReference type="AlphaFoldDB" id="A0A653C842"/>
<sequence>AIVTKAGENEANHLRKRFLTAFRKKSVTLRYTFGMELDDSRAFTSCLKYLWMRLCRIQQCRPLRRISFFSLTHCLLIKYINKFKQIVT</sequence>
<gene>
    <name evidence="1" type="ORF">CALMAC_LOCUS7023</name>
</gene>
<organism evidence="1 2">
    <name type="scientific">Callosobruchus maculatus</name>
    <name type="common">Southern cowpea weevil</name>
    <name type="synonym">Pulse bruchid</name>
    <dbReference type="NCBI Taxonomy" id="64391"/>
    <lineage>
        <taxon>Eukaryota</taxon>
        <taxon>Metazoa</taxon>
        <taxon>Ecdysozoa</taxon>
        <taxon>Arthropoda</taxon>
        <taxon>Hexapoda</taxon>
        <taxon>Insecta</taxon>
        <taxon>Pterygota</taxon>
        <taxon>Neoptera</taxon>
        <taxon>Endopterygota</taxon>
        <taxon>Coleoptera</taxon>
        <taxon>Polyphaga</taxon>
        <taxon>Cucujiformia</taxon>
        <taxon>Chrysomeloidea</taxon>
        <taxon>Chrysomelidae</taxon>
        <taxon>Bruchinae</taxon>
        <taxon>Bruchini</taxon>
        <taxon>Callosobruchus</taxon>
    </lineage>
</organism>
<name>A0A653C842_CALMS</name>
<feature type="non-terminal residue" evidence="1">
    <location>
        <position position="1"/>
    </location>
</feature>
<evidence type="ECO:0000313" key="2">
    <source>
        <dbReference type="Proteomes" id="UP000410492"/>
    </source>
</evidence>
<dbReference type="OrthoDB" id="6792714at2759"/>
<evidence type="ECO:0000313" key="1">
    <source>
        <dbReference type="EMBL" id="VEN44102.1"/>
    </source>
</evidence>
<protein>
    <submittedName>
        <fullName evidence="1">Uncharacterized protein</fullName>
    </submittedName>
</protein>
<dbReference type="Proteomes" id="UP000410492">
    <property type="component" value="Unassembled WGS sequence"/>
</dbReference>
<reference evidence="1 2" key="1">
    <citation type="submission" date="2019-01" db="EMBL/GenBank/DDBJ databases">
        <authorList>
            <person name="Sayadi A."/>
        </authorList>
    </citation>
    <scope>NUCLEOTIDE SEQUENCE [LARGE SCALE GENOMIC DNA]</scope>
</reference>
<accession>A0A653C842</accession>
<proteinExistence type="predicted"/>
<keyword evidence="2" id="KW-1185">Reference proteome</keyword>